<keyword evidence="1 5" id="KW-0328">Glycosyltransferase</keyword>
<proteinExistence type="predicted"/>
<keyword evidence="6" id="KW-1185">Reference proteome</keyword>
<dbReference type="InterPro" id="IPR001296">
    <property type="entry name" value="Glyco_trans_1"/>
</dbReference>
<sequence length="354" mass="37783">MTGSEWFGSLPGGLNRYFESLYLALKALDSTTECNVTAAAFGEALPGGQTWGALDRPLPVRLAAASTPIDVRPDGIVDRHFALYGYTAPVRGKAVSVTHFHGPWAAESAASGSRAGIKFAVEKLLYRRSDAYIVLSESFKNLLVEQYSVAPDDVRVIPPGAELGHFRSTDIPQGPPLVVSARRLEKRMGLDVLLAGWPSVVAEHPDAQLVIVGTGSYEVELRRIASESPAAASITFEGRVSDERLAQLYALATVTVVPSLSLEGFGLIALESLASGRAPIVTNCGGLPDSVVGLDSSLVVPPGDTGMLAMRISDALTGNHPTPAQCRAHAETFDWQTIARRHVNLYSTLLERHS</sequence>
<dbReference type="PANTHER" id="PTHR12526">
    <property type="entry name" value="GLYCOSYLTRANSFERASE"/>
    <property type="match status" value="1"/>
</dbReference>
<gene>
    <name evidence="5" type="ORF">R3P93_17770</name>
</gene>
<dbReference type="CDD" id="cd03801">
    <property type="entry name" value="GT4_PimA-like"/>
    <property type="match status" value="1"/>
</dbReference>
<keyword evidence="2 5" id="KW-0808">Transferase</keyword>
<protein>
    <submittedName>
        <fullName evidence="5">Glycosyltransferase family 4 protein</fullName>
        <ecNumber evidence="5">2.4.-.-</ecNumber>
    </submittedName>
</protein>
<evidence type="ECO:0000256" key="1">
    <source>
        <dbReference type="ARBA" id="ARBA00022676"/>
    </source>
</evidence>
<dbReference type="Pfam" id="PF13439">
    <property type="entry name" value="Glyco_transf_4"/>
    <property type="match status" value="1"/>
</dbReference>
<dbReference type="Gene3D" id="3.40.50.2000">
    <property type="entry name" value="Glycogen Phosphorylase B"/>
    <property type="match status" value="2"/>
</dbReference>
<dbReference type="EMBL" id="JAWLKF010000010">
    <property type="protein sequence ID" value="MDV6304412.1"/>
    <property type="molecule type" value="Genomic_DNA"/>
</dbReference>
<dbReference type="RefSeq" id="WP_317533639.1">
    <property type="nucleotide sequence ID" value="NZ_JAWLKF010000010.1"/>
</dbReference>
<evidence type="ECO:0000259" key="4">
    <source>
        <dbReference type="Pfam" id="PF13439"/>
    </source>
</evidence>
<feature type="domain" description="Glycosyl transferase family 1" evidence="3">
    <location>
        <begin position="166"/>
        <end position="330"/>
    </location>
</feature>
<dbReference type="Pfam" id="PF00534">
    <property type="entry name" value="Glycos_transf_1"/>
    <property type="match status" value="1"/>
</dbReference>
<organism evidence="5 6">
    <name type="scientific">Rhodococcus cerastii</name>
    <dbReference type="NCBI Taxonomy" id="908616"/>
    <lineage>
        <taxon>Bacteria</taxon>
        <taxon>Bacillati</taxon>
        <taxon>Actinomycetota</taxon>
        <taxon>Actinomycetes</taxon>
        <taxon>Mycobacteriales</taxon>
        <taxon>Nocardiaceae</taxon>
        <taxon>Rhodococcus</taxon>
    </lineage>
</organism>
<comment type="caution">
    <text evidence="5">The sequence shown here is derived from an EMBL/GenBank/DDBJ whole genome shotgun (WGS) entry which is preliminary data.</text>
</comment>
<name>A0ABU4D545_9NOCA</name>
<dbReference type="InterPro" id="IPR028098">
    <property type="entry name" value="Glyco_trans_4-like_N"/>
</dbReference>
<reference evidence="5 6" key="1">
    <citation type="submission" date="2023-10" db="EMBL/GenBank/DDBJ databases">
        <title>Development of a sustainable strategy for remediation of hydrocarbon-contaminated territories based on the waste exchange concept.</title>
        <authorList>
            <person name="Krivoruchko A."/>
        </authorList>
    </citation>
    <scope>NUCLEOTIDE SEQUENCE [LARGE SCALE GENOMIC DNA]</scope>
    <source>
        <strain evidence="5 6">IEGM 1327</strain>
    </source>
</reference>
<feature type="domain" description="Glycosyltransferase subfamily 4-like N-terminal" evidence="4">
    <location>
        <begin position="72"/>
        <end position="162"/>
    </location>
</feature>
<dbReference type="GO" id="GO:0016757">
    <property type="term" value="F:glycosyltransferase activity"/>
    <property type="evidence" value="ECO:0007669"/>
    <property type="project" value="UniProtKB-KW"/>
</dbReference>
<dbReference type="PANTHER" id="PTHR12526:SF638">
    <property type="entry name" value="SPORE COAT PROTEIN SA"/>
    <property type="match status" value="1"/>
</dbReference>
<evidence type="ECO:0000313" key="6">
    <source>
        <dbReference type="Proteomes" id="UP001186104"/>
    </source>
</evidence>
<dbReference type="Proteomes" id="UP001186104">
    <property type="component" value="Unassembled WGS sequence"/>
</dbReference>
<dbReference type="SUPFAM" id="SSF53756">
    <property type="entry name" value="UDP-Glycosyltransferase/glycogen phosphorylase"/>
    <property type="match status" value="1"/>
</dbReference>
<evidence type="ECO:0000259" key="3">
    <source>
        <dbReference type="Pfam" id="PF00534"/>
    </source>
</evidence>
<dbReference type="EC" id="2.4.-.-" evidence="5"/>
<evidence type="ECO:0000256" key="2">
    <source>
        <dbReference type="ARBA" id="ARBA00022679"/>
    </source>
</evidence>
<accession>A0ABU4D545</accession>
<evidence type="ECO:0000313" key="5">
    <source>
        <dbReference type="EMBL" id="MDV6304412.1"/>
    </source>
</evidence>